<comment type="caution">
    <text evidence="1">The sequence shown here is derived from an EMBL/GenBank/DDBJ whole genome shotgun (WGS) entry which is preliminary data.</text>
</comment>
<dbReference type="EMBL" id="JBHSHD010000008">
    <property type="protein sequence ID" value="MFC4821013.1"/>
    <property type="molecule type" value="Genomic_DNA"/>
</dbReference>
<evidence type="ECO:0000313" key="1">
    <source>
        <dbReference type="EMBL" id="MFC4821013.1"/>
    </source>
</evidence>
<sequence length="496" mass="51755">MKSSPLRHAGPAAAVFGALVALGPACGRAQWSADPSDNLIVADEYSDQTQPKIVAAPDGGYYVSWFDDIAHGFSVHLQKLDAQGNEQWPHDGVLVATRQYQFTYDYGLVVDADGNAYVGFNCCENNSDAEHIVVSKVTPDGTLDWGADGITVSAPAEKPYAAQLAATSDGSVAVAWSVDPNFLRVQKLAADGSVQWAQGGVAVNPPNGLALLADIQPSDEGNVIVSWSNQAGPARTLRAQKLAAGDGAELWGSGGVRVFGQGGLQLGYFPGFIDAGDGGAVFYDYDVVGVRFFARVQRLDASGAPMLDPNGVLATTDTVNDHVGTAAAFDRSTGDIYAIWVDTAQREDMQIYDGVYAQRIDASGQRQWGDSGKELVPMTIATDGTHAISQLTALPAPGGFLGGWTTGAIPAADQPVTVARIDADGGYAWDAQSVAIKTLRYTGRTVGTIGAGGGAVYAWQDGADGATTIRAQNLELDGTLGNPDTDRIFADGFDGG</sequence>
<proteinExistence type="predicted"/>
<name>A0ABV9QUG2_9GAMM</name>
<gene>
    <name evidence="1" type="ORF">ACFO6Q_11800</name>
</gene>
<dbReference type="InterPro" id="IPR011042">
    <property type="entry name" value="6-blade_b-propeller_TolB-like"/>
</dbReference>
<dbReference type="Proteomes" id="UP001595886">
    <property type="component" value="Unassembled WGS sequence"/>
</dbReference>
<protein>
    <recommendedName>
        <fullName evidence="3">Exo-alpha-sialidase</fullName>
    </recommendedName>
</protein>
<accession>A0ABV9QUG2</accession>
<keyword evidence="2" id="KW-1185">Reference proteome</keyword>
<reference evidence="2" key="1">
    <citation type="journal article" date="2019" name="Int. J. Syst. Evol. Microbiol.">
        <title>The Global Catalogue of Microorganisms (GCM) 10K type strain sequencing project: providing services to taxonomists for standard genome sequencing and annotation.</title>
        <authorList>
            <consortium name="The Broad Institute Genomics Platform"/>
            <consortium name="The Broad Institute Genome Sequencing Center for Infectious Disease"/>
            <person name="Wu L."/>
            <person name="Ma J."/>
        </authorList>
    </citation>
    <scope>NUCLEOTIDE SEQUENCE [LARGE SCALE GENOMIC DNA]</scope>
    <source>
        <strain evidence="2">CCUG 30340</strain>
    </source>
</reference>
<dbReference type="SUPFAM" id="SSF101898">
    <property type="entry name" value="NHL repeat"/>
    <property type="match status" value="1"/>
</dbReference>
<evidence type="ECO:0000313" key="2">
    <source>
        <dbReference type="Proteomes" id="UP001595886"/>
    </source>
</evidence>
<evidence type="ECO:0008006" key="3">
    <source>
        <dbReference type="Google" id="ProtNLM"/>
    </source>
</evidence>
<dbReference type="Gene3D" id="2.120.10.30">
    <property type="entry name" value="TolB, C-terminal domain"/>
    <property type="match status" value="1"/>
</dbReference>
<organism evidence="1 2">
    <name type="scientific">Dokdonella ginsengisoli</name>
    <dbReference type="NCBI Taxonomy" id="363846"/>
    <lineage>
        <taxon>Bacteria</taxon>
        <taxon>Pseudomonadati</taxon>
        <taxon>Pseudomonadota</taxon>
        <taxon>Gammaproteobacteria</taxon>
        <taxon>Lysobacterales</taxon>
        <taxon>Rhodanobacteraceae</taxon>
        <taxon>Dokdonella</taxon>
    </lineage>
</organism>
<dbReference type="RefSeq" id="WP_380021236.1">
    <property type="nucleotide sequence ID" value="NZ_JBHSHD010000008.1"/>
</dbReference>